<sequence>MKINPGRGQTQSRSTTKLKHNADATTPAPRGERETGKKYKKEHRKVLSITLSRPTHLLRRLLELVSNSYPPRTTHIHPQRPFAAPAPVNPPPQPPSHRPIEHSVHIQDVRRATPPHPFTPNSIYERMPQILRTLNLRGRPGHDVRALDPIGAGAPLTCAPRQRTTRSPVDAVPPPHRSPTSPHPTPHHPPAVYDLERERNRPLSRFASRIPAEHELRARSDNETSRPSADAYQHSGGTARRFCAPSATTRGQRAFDVRSSPTPNALSFNALLQPHCSPPSPHRT</sequence>
<evidence type="ECO:0000313" key="3">
    <source>
        <dbReference type="Proteomes" id="UP000076532"/>
    </source>
</evidence>
<dbReference type="EMBL" id="KV417666">
    <property type="protein sequence ID" value="KZP11207.1"/>
    <property type="molecule type" value="Genomic_DNA"/>
</dbReference>
<feature type="region of interest" description="Disordered" evidence="1">
    <location>
        <begin position="1"/>
        <end position="44"/>
    </location>
</feature>
<accession>A0A166A320</accession>
<keyword evidence="3" id="KW-1185">Reference proteome</keyword>
<feature type="region of interest" description="Disordered" evidence="1">
    <location>
        <begin position="153"/>
        <end position="192"/>
    </location>
</feature>
<reference evidence="2 3" key="1">
    <citation type="journal article" date="2016" name="Mol. Biol. Evol.">
        <title>Comparative Genomics of Early-Diverging Mushroom-Forming Fungi Provides Insights into the Origins of Lignocellulose Decay Capabilities.</title>
        <authorList>
            <person name="Nagy L.G."/>
            <person name="Riley R."/>
            <person name="Tritt A."/>
            <person name="Adam C."/>
            <person name="Daum C."/>
            <person name="Floudas D."/>
            <person name="Sun H."/>
            <person name="Yadav J.S."/>
            <person name="Pangilinan J."/>
            <person name="Larsson K.H."/>
            <person name="Matsuura K."/>
            <person name="Barry K."/>
            <person name="Labutti K."/>
            <person name="Kuo R."/>
            <person name="Ohm R.A."/>
            <person name="Bhattacharya S.S."/>
            <person name="Shirouzu T."/>
            <person name="Yoshinaga Y."/>
            <person name="Martin F.M."/>
            <person name="Grigoriev I.V."/>
            <person name="Hibbett D.S."/>
        </authorList>
    </citation>
    <scope>NUCLEOTIDE SEQUENCE [LARGE SCALE GENOMIC DNA]</scope>
    <source>
        <strain evidence="2 3">CBS 109695</strain>
    </source>
</reference>
<evidence type="ECO:0000256" key="1">
    <source>
        <dbReference type="SAM" id="MobiDB-lite"/>
    </source>
</evidence>
<organism evidence="2 3">
    <name type="scientific">Athelia psychrophila</name>
    <dbReference type="NCBI Taxonomy" id="1759441"/>
    <lineage>
        <taxon>Eukaryota</taxon>
        <taxon>Fungi</taxon>
        <taxon>Dikarya</taxon>
        <taxon>Basidiomycota</taxon>
        <taxon>Agaricomycotina</taxon>
        <taxon>Agaricomycetes</taxon>
        <taxon>Agaricomycetidae</taxon>
        <taxon>Atheliales</taxon>
        <taxon>Atheliaceae</taxon>
        <taxon>Athelia</taxon>
    </lineage>
</organism>
<feature type="region of interest" description="Disordered" evidence="1">
    <location>
        <begin position="205"/>
        <end position="284"/>
    </location>
</feature>
<gene>
    <name evidence="2" type="ORF">FIBSPDRAFT_1050850</name>
</gene>
<name>A0A166A320_9AGAM</name>
<proteinExistence type="predicted"/>
<protein>
    <submittedName>
        <fullName evidence="2">Uncharacterized protein</fullName>
    </submittedName>
</protein>
<feature type="compositionally biased region" description="Basic and acidic residues" evidence="1">
    <location>
        <begin position="211"/>
        <end position="224"/>
    </location>
</feature>
<feature type="compositionally biased region" description="Pro residues" evidence="1">
    <location>
        <begin position="171"/>
        <end position="189"/>
    </location>
</feature>
<evidence type="ECO:0000313" key="2">
    <source>
        <dbReference type="EMBL" id="KZP11207.1"/>
    </source>
</evidence>
<dbReference type="AlphaFoldDB" id="A0A166A320"/>
<dbReference type="Proteomes" id="UP000076532">
    <property type="component" value="Unassembled WGS sequence"/>
</dbReference>